<feature type="region of interest" description="Disordered" evidence="1">
    <location>
        <begin position="273"/>
        <end position="292"/>
    </location>
</feature>
<dbReference type="SMART" id="SM00635">
    <property type="entry name" value="BID_2"/>
    <property type="match status" value="2"/>
</dbReference>
<keyword evidence="4" id="KW-1185">Reference proteome</keyword>
<dbReference type="RefSeq" id="WP_183306385.1">
    <property type="nucleotide sequence ID" value="NZ_JACIEP010000004.1"/>
</dbReference>
<dbReference type="Gene3D" id="2.60.40.1080">
    <property type="match status" value="2"/>
</dbReference>
<sequence length="325" mass="34960">MKTNGIIFFMLALLLCLVSCDDDEKSYQGEVKVNKILFQDGDNLTIPFNEEFILQCEVDITPKNGITPDLEWTSSNNEIEILDTKGGACKLMGAVEEAVSTITAKSPDGTIVAECKVTVAKIYIRLKSEEGYMIVKPGETLNMLYDILDNNLTVTAVEWASANSNVITVDATSGLVTAKAVGNTEIILTAQTSMGEMIIKEVVTVANDIPLTGVYLRIISGSNQTEYTSDNSDNCTTIDAKLNGNKYVYIEVMYLPANTTYALPTDGSLNPWSDDGQGKYNTNSASGGTGRSDRKVVRVLPKVVGTGVLTANINGNSASVAITVY</sequence>
<protein>
    <recommendedName>
        <fullName evidence="2">BIG2 domain-containing protein</fullName>
    </recommendedName>
</protein>
<organism evidence="3 4">
    <name type="scientific">Dysgonomonas hofstadii</name>
    <dbReference type="NCBI Taxonomy" id="637886"/>
    <lineage>
        <taxon>Bacteria</taxon>
        <taxon>Pseudomonadati</taxon>
        <taxon>Bacteroidota</taxon>
        <taxon>Bacteroidia</taxon>
        <taxon>Bacteroidales</taxon>
        <taxon>Dysgonomonadaceae</taxon>
        <taxon>Dysgonomonas</taxon>
    </lineage>
</organism>
<feature type="domain" description="BIG2" evidence="2">
    <location>
        <begin position="31"/>
        <end position="116"/>
    </location>
</feature>
<dbReference type="SUPFAM" id="SSF49373">
    <property type="entry name" value="Invasin/intimin cell-adhesion fragments"/>
    <property type="match status" value="1"/>
</dbReference>
<dbReference type="InterPro" id="IPR003343">
    <property type="entry name" value="Big_2"/>
</dbReference>
<evidence type="ECO:0000256" key="1">
    <source>
        <dbReference type="SAM" id="MobiDB-lite"/>
    </source>
</evidence>
<accession>A0A840CPG0</accession>
<dbReference type="InterPro" id="IPR008964">
    <property type="entry name" value="Invasin/intimin_cell_adhesion"/>
</dbReference>
<dbReference type="EMBL" id="JACIEP010000004">
    <property type="protein sequence ID" value="MBB4035444.1"/>
    <property type="molecule type" value="Genomic_DNA"/>
</dbReference>
<name>A0A840CPG0_9BACT</name>
<feature type="domain" description="BIG2" evidence="2">
    <location>
        <begin position="120"/>
        <end position="200"/>
    </location>
</feature>
<evidence type="ECO:0000313" key="4">
    <source>
        <dbReference type="Proteomes" id="UP000555103"/>
    </source>
</evidence>
<comment type="caution">
    <text evidence="3">The sequence shown here is derived from an EMBL/GenBank/DDBJ whole genome shotgun (WGS) entry which is preliminary data.</text>
</comment>
<gene>
    <name evidence="3" type="ORF">GGR21_001337</name>
</gene>
<reference evidence="3 4" key="1">
    <citation type="submission" date="2020-08" db="EMBL/GenBank/DDBJ databases">
        <title>Genomic Encyclopedia of Type Strains, Phase IV (KMG-IV): sequencing the most valuable type-strain genomes for metagenomic binning, comparative biology and taxonomic classification.</title>
        <authorList>
            <person name="Goeker M."/>
        </authorList>
    </citation>
    <scope>NUCLEOTIDE SEQUENCE [LARGE SCALE GENOMIC DNA]</scope>
    <source>
        <strain evidence="3 4">DSM 104969</strain>
    </source>
</reference>
<dbReference type="Proteomes" id="UP000555103">
    <property type="component" value="Unassembled WGS sequence"/>
</dbReference>
<proteinExistence type="predicted"/>
<dbReference type="AlphaFoldDB" id="A0A840CPG0"/>
<dbReference type="Pfam" id="PF02368">
    <property type="entry name" value="Big_2"/>
    <property type="match status" value="1"/>
</dbReference>
<evidence type="ECO:0000313" key="3">
    <source>
        <dbReference type="EMBL" id="MBB4035444.1"/>
    </source>
</evidence>
<evidence type="ECO:0000259" key="2">
    <source>
        <dbReference type="SMART" id="SM00635"/>
    </source>
</evidence>